<dbReference type="EMBL" id="FRBY01000005">
    <property type="protein sequence ID" value="SHM53975.1"/>
    <property type="molecule type" value="Genomic_DNA"/>
</dbReference>
<keyword evidence="3 5" id="KW-0418">Kinase</keyword>
<sequence length="333" mass="37557">MKEIVLFGEYLLRLTPPGNKKITQAENLEMHWAGSEANIAVSLATFKKSTRYITSLPSNSVGQAGIEQLHRYGVPTTIIEKEKGRQGLYYYESGVGARPGKVTYDREYSSFSMLEERDVNWDKIFNKAEWFHWSGITPALNENLAKICLEALKAAKEKGLLISADFNFRSTLWQYGKQSSEIMPKLLEYCDVILADVDAAKLYFNIHPDENNLVESTCSLLKEKLPNVKYIAMTMRYQNNASNEYVGYLWNNGAVVSSTTYKIDNIAERIGAGDAFMAGLIYGLHEQQPLQQVIEFATACGVMKHYITGDMNIASKEEIETIIQQKGSGRIIR</sequence>
<evidence type="ECO:0000259" key="4">
    <source>
        <dbReference type="Pfam" id="PF00294"/>
    </source>
</evidence>
<dbReference type="GO" id="GO:0016301">
    <property type="term" value="F:kinase activity"/>
    <property type="evidence" value="ECO:0007669"/>
    <property type="project" value="UniProtKB-KW"/>
</dbReference>
<organism evidence="5 6">
    <name type="scientific">Flavobacterium saccharophilum</name>
    <dbReference type="NCBI Taxonomy" id="29534"/>
    <lineage>
        <taxon>Bacteria</taxon>
        <taxon>Pseudomonadati</taxon>
        <taxon>Bacteroidota</taxon>
        <taxon>Flavobacteriia</taxon>
        <taxon>Flavobacteriales</taxon>
        <taxon>Flavobacteriaceae</taxon>
        <taxon>Flavobacterium</taxon>
    </lineage>
</organism>
<comment type="similarity">
    <text evidence="1">Belongs to the carbohydrate kinase PfkB family.</text>
</comment>
<dbReference type="CDD" id="cd01166">
    <property type="entry name" value="KdgK"/>
    <property type="match status" value="1"/>
</dbReference>
<protein>
    <submittedName>
        <fullName evidence="5">2-dehydro-3-deoxygluconokinase</fullName>
    </submittedName>
</protein>
<keyword evidence="6" id="KW-1185">Reference proteome</keyword>
<evidence type="ECO:0000256" key="3">
    <source>
        <dbReference type="ARBA" id="ARBA00022777"/>
    </source>
</evidence>
<evidence type="ECO:0000256" key="1">
    <source>
        <dbReference type="ARBA" id="ARBA00010688"/>
    </source>
</evidence>
<dbReference type="AlphaFoldDB" id="A0A1M7JM16"/>
<dbReference type="PANTHER" id="PTHR43320:SF2">
    <property type="entry name" value="2-DEHYDRO-3-DEOXYGLUCONOKINASE_2-DEHYDRO-3-DEOXYGALACTONOKINASE"/>
    <property type="match status" value="1"/>
</dbReference>
<dbReference type="STRING" id="29534.SAMN05444366_3420"/>
<dbReference type="Proteomes" id="UP000184121">
    <property type="component" value="Unassembled WGS sequence"/>
</dbReference>
<dbReference type="OrthoDB" id="9813569at2"/>
<feature type="domain" description="Carbohydrate kinase PfkB" evidence="4">
    <location>
        <begin position="1"/>
        <end position="303"/>
    </location>
</feature>
<evidence type="ECO:0000313" key="5">
    <source>
        <dbReference type="EMBL" id="SHM53975.1"/>
    </source>
</evidence>
<gene>
    <name evidence="5" type="ORF">SAMN05444366_3420</name>
</gene>
<reference evidence="6" key="1">
    <citation type="submission" date="2016-11" db="EMBL/GenBank/DDBJ databases">
        <authorList>
            <person name="Varghese N."/>
            <person name="Submissions S."/>
        </authorList>
    </citation>
    <scope>NUCLEOTIDE SEQUENCE [LARGE SCALE GENOMIC DNA]</scope>
    <source>
        <strain evidence="6">DSM 1811</strain>
    </source>
</reference>
<dbReference type="InterPro" id="IPR011611">
    <property type="entry name" value="PfkB_dom"/>
</dbReference>
<evidence type="ECO:0000256" key="2">
    <source>
        <dbReference type="ARBA" id="ARBA00022679"/>
    </source>
</evidence>
<keyword evidence="2" id="KW-0808">Transferase</keyword>
<dbReference type="RefSeq" id="WP_072974346.1">
    <property type="nucleotide sequence ID" value="NZ_FRBY01000005.1"/>
</dbReference>
<name>A0A1M7JM16_9FLAO</name>
<dbReference type="PANTHER" id="PTHR43320">
    <property type="entry name" value="SUGAR KINASE"/>
    <property type="match status" value="1"/>
</dbReference>
<dbReference type="InterPro" id="IPR029056">
    <property type="entry name" value="Ribokinase-like"/>
</dbReference>
<accession>A0A1M7JM16</accession>
<dbReference type="Gene3D" id="3.40.1190.20">
    <property type="match status" value="1"/>
</dbReference>
<dbReference type="Pfam" id="PF00294">
    <property type="entry name" value="PfkB"/>
    <property type="match status" value="1"/>
</dbReference>
<evidence type="ECO:0000313" key="6">
    <source>
        <dbReference type="Proteomes" id="UP000184121"/>
    </source>
</evidence>
<dbReference type="InterPro" id="IPR052700">
    <property type="entry name" value="Carb_kinase_PfkB-like"/>
</dbReference>
<proteinExistence type="inferred from homology"/>
<dbReference type="SUPFAM" id="SSF53613">
    <property type="entry name" value="Ribokinase-like"/>
    <property type="match status" value="1"/>
</dbReference>